<dbReference type="InterPro" id="IPR009511">
    <property type="entry name" value="MAD1/Cdc20-bound-Mad2-bd"/>
</dbReference>
<dbReference type="PANTHER" id="PTHR15681">
    <property type="entry name" value="MAD2L1-BINDING PROTEIN"/>
    <property type="match status" value="1"/>
</dbReference>
<dbReference type="PANTHER" id="PTHR15681:SF1">
    <property type="entry name" value="MAD2L1-BINDING PROTEIN"/>
    <property type="match status" value="1"/>
</dbReference>
<sequence>MHKKAEVHINVPQDVLTAPIAGHILSSLIKFLAVRRQQIPFSYQTFISLVHGMSSRTHEASCWSEIQMEKQKELARNTAQDYEYLFRRIEYLFQTCHVQEVAFFLGATPLTPKEVWHVVLPEDMRNHTASHHSRNSQLMVHQTIRAIATHEELMENLGRQFYPTNMFCQFKIAQIPEGSVFEENYERKDLWSIPGMCHTTKIILENTLPDSAMRNCCGNLRIHGDSTPWAVKQEPKPGEWYSLRRTIKGFKEAIVKGKSIWNN</sequence>
<dbReference type="EnsemblMetazoa" id="LLOJ003325-RA">
    <property type="protein sequence ID" value="LLOJ003325-PA"/>
    <property type="gene ID" value="LLOJ003325"/>
</dbReference>
<reference evidence="1" key="2">
    <citation type="journal article" date="2020" name="BMC">
        <title>Leishmania infection induces a limited differential gene expression in the sand fly midgut.</title>
        <authorList>
            <person name="Coutinho-Abreu I.V."/>
            <person name="Serafim T.D."/>
            <person name="Meneses C."/>
            <person name="Kamhawi S."/>
            <person name="Oliveira F."/>
            <person name="Valenzuela J.G."/>
        </authorList>
    </citation>
    <scope>NUCLEOTIDE SEQUENCE</scope>
    <source>
        <strain evidence="1">Jacobina</strain>
        <tissue evidence="1">Midgut</tissue>
    </source>
</reference>
<reference evidence="3" key="1">
    <citation type="submission" date="2012-05" db="EMBL/GenBank/DDBJ databases">
        <title>Whole Genome Assembly of Lutzomyia longipalpis.</title>
        <authorList>
            <person name="Richards S."/>
            <person name="Qu C."/>
            <person name="Dillon R."/>
            <person name="Worley K."/>
            <person name="Scherer S."/>
            <person name="Batterton M."/>
            <person name="Taylor A."/>
            <person name="Hawes A."/>
            <person name="Hernandez B."/>
            <person name="Kovar C."/>
            <person name="Mandapat C."/>
            <person name="Pham C."/>
            <person name="Qu C."/>
            <person name="Jing C."/>
            <person name="Bess C."/>
            <person name="Bandaranaike D."/>
            <person name="Ngo D."/>
            <person name="Ongeri F."/>
            <person name="Arias F."/>
            <person name="Lara F."/>
            <person name="Weissenberger G."/>
            <person name="Kamau G."/>
            <person name="Han H."/>
            <person name="Shen H."/>
            <person name="Dinh H."/>
            <person name="Khalil I."/>
            <person name="Jones J."/>
            <person name="Shafer J."/>
            <person name="Jayaseelan J."/>
            <person name="Quiroz J."/>
            <person name="Blankenburg K."/>
            <person name="Nguyen L."/>
            <person name="Jackson L."/>
            <person name="Francisco L."/>
            <person name="Tang L.-Y."/>
            <person name="Pu L.-L."/>
            <person name="Perales L."/>
            <person name="Lorensuhewa L."/>
            <person name="Munidasa M."/>
            <person name="Coyle M."/>
            <person name="Taylor M."/>
            <person name="Puazo M."/>
            <person name="Firestine M."/>
            <person name="Scheel M."/>
            <person name="Javaid M."/>
            <person name="Wang M."/>
            <person name="Li M."/>
            <person name="Tabassum N."/>
            <person name="Saada N."/>
            <person name="Osuji N."/>
            <person name="Aqrawi P."/>
            <person name="Fu Q."/>
            <person name="Thornton R."/>
            <person name="Raj R."/>
            <person name="Goodspeed R."/>
            <person name="Mata R."/>
            <person name="Najjar R."/>
            <person name="Gubbala S."/>
            <person name="Lee S."/>
            <person name="Denson S."/>
            <person name="Patil S."/>
            <person name="Macmil S."/>
            <person name="Qi S."/>
            <person name="Matskevitch T."/>
            <person name="Palculict T."/>
            <person name="Mathew T."/>
            <person name="Vee V."/>
            <person name="Velamala V."/>
            <person name="Korchina V."/>
            <person name="Cai W."/>
            <person name="Liu W."/>
            <person name="Dai W."/>
            <person name="Zou X."/>
            <person name="Zhu Y."/>
            <person name="Zhang Y."/>
            <person name="Wu Y.-Q."/>
            <person name="Xin Y."/>
            <person name="Nazarath L."/>
            <person name="Kovar C."/>
            <person name="Han Y."/>
            <person name="Muzny D."/>
            <person name="Gibbs R."/>
        </authorList>
    </citation>
    <scope>NUCLEOTIDE SEQUENCE [LARGE SCALE GENOMIC DNA]</scope>
    <source>
        <strain evidence="3">Jacobina</strain>
    </source>
</reference>
<dbReference type="EMBL" id="GITU01004182">
    <property type="protein sequence ID" value="MBC1172885.1"/>
    <property type="molecule type" value="Transcribed_RNA"/>
</dbReference>
<dbReference type="AlphaFoldDB" id="A0A1B0CG24"/>
<name>A0A1B0CG24_LUTLO</name>
<dbReference type="InterPro" id="IPR053729">
    <property type="entry name" value="MAD2L1BP_domain_sf"/>
</dbReference>
<protein>
    <submittedName>
        <fullName evidence="1 2">Uncharacterized protein</fullName>
    </submittedName>
</protein>
<dbReference type="GO" id="GO:0005634">
    <property type="term" value="C:nucleus"/>
    <property type="evidence" value="ECO:0007669"/>
    <property type="project" value="InterPro"/>
</dbReference>
<organism evidence="2 3">
    <name type="scientific">Lutzomyia longipalpis</name>
    <name type="common">Sand fly</name>
    <dbReference type="NCBI Taxonomy" id="7200"/>
    <lineage>
        <taxon>Eukaryota</taxon>
        <taxon>Metazoa</taxon>
        <taxon>Ecdysozoa</taxon>
        <taxon>Arthropoda</taxon>
        <taxon>Hexapoda</taxon>
        <taxon>Insecta</taxon>
        <taxon>Pterygota</taxon>
        <taxon>Neoptera</taxon>
        <taxon>Endopterygota</taxon>
        <taxon>Diptera</taxon>
        <taxon>Nematocera</taxon>
        <taxon>Psychodoidea</taxon>
        <taxon>Psychodidae</taxon>
        <taxon>Lutzomyia</taxon>
        <taxon>Lutzomyia</taxon>
    </lineage>
</organism>
<evidence type="ECO:0000313" key="2">
    <source>
        <dbReference type="EnsemblMetazoa" id="LLOJ003325-PA"/>
    </source>
</evidence>
<evidence type="ECO:0000313" key="1">
    <source>
        <dbReference type="EMBL" id="MBC1172885.1"/>
    </source>
</evidence>
<dbReference type="VEuPathDB" id="VectorBase:LLOJ003325"/>
<keyword evidence="3" id="KW-1185">Reference proteome</keyword>
<dbReference type="EMBL" id="AJWK01010662">
    <property type="status" value="NOT_ANNOTATED_CDS"/>
    <property type="molecule type" value="Genomic_DNA"/>
</dbReference>
<reference evidence="2" key="3">
    <citation type="submission" date="2020-05" db="UniProtKB">
        <authorList>
            <consortium name="EnsemblMetazoa"/>
        </authorList>
    </citation>
    <scope>IDENTIFICATION</scope>
    <source>
        <strain evidence="2">Jacobina</strain>
    </source>
</reference>
<dbReference type="Proteomes" id="UP000092461">
    <property type="component" value="Unassembled WGS sequence"/>
</dbReference>
<proteinExistence type="predicted"/>
<evidence type="ECO:0000313" key="3">
    <source>
        <dbReference type="Proteomes" id="UP000092461"/>
    </source>
</evidence>
<dbReference type="Gene3D" id="3.30.900.20">
    <property type="match status" value="1"/>
</dbReference>
<dbReference type="GO" id="GO:0007096">
    <property type="term" value="P:regulation of exit from mitosis"/>
    <property type="evidence" value="ECO:0007669"/>
    <property type="project" value="InterPro"/>
</dbReference>
<accession>A0A1B0CG24</accession>